<comment type="caution">
    <text evidence="3">The sequence shown here is derived from an EMBL/GenBank/DDBJ whole genome shotgun (WGS) entry which is preliminary data.</text>
</comment>
<feature type="non-terminal residue" evidence="3">
    <location>
        <position position="1"/>
    </location>
</feature>
<reference evidence="3 4" key="1">
    <citation type="submission" date="2019-10" db="EMBL/GenBank/DDBJ databases">
        <title>Assembly and Annotation for the nematode Trichostrongylus colubriformis.</title>
        <authorList>
            <person name="Martin J."/>
        </authorList>
    </citation>
    <scope>NUCLEOTIDE SEQUENCE [LARGE SCALE GENOMIC DNA]</scope>
    <source>
        <strain evidence="3">G859</strain>
        <tissue evidence="3">Whole worm</tissue>
    </source>
</reference>
<dbReference type="PANTHER" id="PTHR45922:SF1">
    <property type="entry name" value="CLEAVAGE AND POLYADENYLATION SPECIFICITY FACTOR SUBUNIT 2"/>
    <property type="match status" value="1"/>
</dbReference>
<gene>
    <name evidence="3" type="ORF">GCK32_020414</name>
</gene>
<dbReference type="InterPro" id="IPR011108">
    <property type="entry name" value="RMMBL"/>
</dbReference>
<keyword evidence="4" id="KW-1185">Reference proteome</keyword>
<protein>
    <recommendedName>
        <fullName evidence="1">Cleavage and polyadenylation specificity factor subunit 2</fullName>
    </recommendedName>
    <alternativeName>
        <fullName evidence="1">Cleavage and polyadenylation specificity factor 100 kDa subunit</fullName>
    </alternativeName>
</protein>
<name>A0AAN8F3I6_TRICO</name>
<dbReference type="Proteomes" id="UP001331761">
    <property type="component" value="Unassembled WGS sequence"/>
</dbReference>
<sequence length="137" mass="15307">VNCNVEYIEFEGRSDGESTKKLIAQMKPKQLIIVHGSAQATRHLAQYCYDNNIAQGHIFAPSVGEVVDATVASHIYRILLSDELFESLEFIKVKDADLAWIDAQITARPSEVGVERENGTDVSDFFVYLFIVVTHCS</sequence>
<organism evidence="3 4">
    <name type="scientific">Trichostrongylus colubriformis</name>
    <name type="common">Black scour worm</name>
    <dbReference type="NCBI Taxonomy" id="6319"/>
    <lineage>
        <taxon>Eukaryota</taxon>
        <taxon>Metazoa</taxon>
        <taxon>Ecdysozoa</taxon>
        <taxon>Nematoda</taxon>
        <taxon>Chromadorea</taxon>
        <taxon>Rhabditida</taxon>
        <taxon>Rhabditina</taxon>
        <taxon>Rhabditomorpha</taxon>
        <taxon>Strongyloidea</taxon>
        <taxon>Trichostrongylidae</taxon>
        <taxon>Trichostrongylus</taxon>
    </lineage>
</organism>
<dbReference type="SUPFAM" id="SSF56281">
    <property type="entry name" value="Metallo-hydrolase/oxidoreductase"/>
    <property type="match status" value="1"/>
</dbReference>
<evidence type="ECO:0000256" key="1">
    <source>
        <dbReference type="RuleBase" id="RU365006"/>
    </source>
</evidence>
<keyword evidence="1" id="KW-0694">RNA-binding</keyword>
<evidence type="ECO:0000259" key="2">
    <source>
        <dbReference type="Pfam" id="PF07521"/>
    </source>
</evidence>
<comment type="subcellular location">
    <subcellularLocation>
        <location evidence="1">Nucleus</location>
    </subcellularLocation>
</comment>
<dbReference type="GO" id="GO:0003723">
    <property type="term" value="F:RNA binding"/>
    <property type="evidence" value="ECO:0007669"/>
    <property type="project" value="UniProtKB-KW"/>
</dbReference>
<dbReference type="Pfam" id="PF07521">
    <property type="entry name" value="RMMBL"/>
    <property type="match status" value="1"/>
</dbReference>
<dbReference type="PANTHER" id="PTHR45922">
    <property type="entry name" value="CLEAVAGE AND POLYADENYLATION SPECIFICITY FACTOR SUBUNIT 2"/>
    <property type="match status" value="1"/>
</dbReference>
<comment type="similarity">
    <text evidence="1">Belongs to the metallo-beta-lactamase superfamily. RNA-metabolizing metallo-beta-lactamase-like family. CPSF2/YSH1 subfamily.</text>
</comment>
<dbReference type="GO" id="GO:0005847">
    <property type="term" value="C:mRNA cleavage and polyadenylation specificity factor complex"/>
    <property type="evidence" value="ECO:0007669"/>
    <property type="project" value="InterPro"/>
</dbReference>
<keyword evidence="1" id="KW-0539">Nucleus</keyword>
<dbReference type="InterPro" id="IPR027075">
    <property type="entry name" value="CPSF2"/>
</dbReference>
<dbReference type="AlphaFoldDB" id="A0AAN8F3I6"/>
<evidence type="ECO:0000313" key="3">
    <source>
        <dbReference type="EMBL" id="KAK5969665.1"/>
    </source>
</evidence>
<dbReference type="InterPro" id="IPR036866">
    <property type="entry name" value="RibonucZ/Hydroxyglut_hydro"/>
</dbReference>
<accession>A0AAN8F3I6</accession>
<evidence type="ECO:0000313" key="4">
    <source>
        <dbReference type="Proteomes" id="UP001331761"/>
    </source>
</evidence>
<dbReference type="EMBL" id="WIXE01019898">
    <property type="protein sequence ID" value="KAK5969665.1"/>
    <property type="molecule type" value="Genomic_DNA"/>
</dbReference>
<dbReference type="GO" id="GO:0006398">
    <property type="term" value="P:mRNA 3'-end processing by stem-loop binding and cleavage"/>
    <property type="evidence" value="ECO:0007669"/>
    <property type="project" value="InterPro"/>
</dbReference>
<proteinExistence type="inferred from homology"/>
<feature type="domain" description="Zn-dependent metallo-hydrolase RNA specificity" evidence="2">
    <location>
        <begin position="1"/>
        <end position="50"/>
    </location>
</feature>
<keyword evidence="1" id="KW-0507">mRNA processing</keyword>